<feature type="region of interest" description="Disordered" evidence="7">
    <location>
        <begin position="351"/>
        <end position="392"/>
    </location>
</feature>
<comment type="subcellular location">
    <subcellularLocation>
        <location evidence="1 6">Nucleus</location>
    </subcellularLocation>
</comment>
<feature type="compositionally biased region" description="Polar residues" evidence="7">
    <location>
        <begin position="351"/>
        <end position="363"/>
    </location>
</feature>
<comment type="caution">
    <text evidence="9">The sequence shown here is derived from an EMBL/GenBank/DDBJ whole genome shotgun (WGS) entry which is preliminary data.</text>
</comment>
<dbReference type="Proteomes" id="UP000703661">
    <property type="component" value="Unassembled WGS sequence"/>
</dbReference>
<feature type="compositionally biased region" description="Basic and acidic residues" evidence="7">
    <location>
        <begin position="251"/>
        <end position="277"/>
    </location>
</feature>
<protein>
    <recommendedName>
        <fullName evidence="6">Chromosome segregation in meiosis protein</fullName>
    </recommendedName>
</protein>
<dbReference type="GO" id="GO:0043111">
    <property type="term" value="P:replication fork arrest"/>
    <property type="evidence" value="ECO:0007669"/>
    <property type="project" value="TreeGrafter"/>
</dbReference>
<comment type="similarity">
    <text evidence="2 6">Belongs to the CSM3 family.</text>
</comment>
<evidence type="ECO:0000256" key="4">
    <source>
        <dbReference type="ARBA" id="ARBA00023242"/>
    </source>
</evidence>
<evidence type="ECO:0000313" key="9">
    <source>
        <dbReference type="EMBL" id="KAG0021900.1"/>
    </source>
</evidence>
<dbReference type="GO" id="GO:0031298">
    <property type="term" value="C:replication fork protection complex"/>
    <property type="evidence" value="ECO:0007669"/>
    <property type="project" value="TreeGrafter"/>
</dbReference>
<comment type="function">
    <text evidence="6">Plays an important role in the control of DNA replication and the maintenance of replication fork stability.</text>
</comment>
<keyword evidence="10" id="KW-1185">Reference proteome</keyword>
<feature type="compositionally biased region" description="Gly residues" evidence="7">
    <location>
        <begin position="113"/>
        <end position="132"/>
    </location>
</feature>
<dbReference type="GO" id="GO:0031297">
    <property type="term" value="P:replication fork processing"/>
    <property type="evidence" value="ECO:0007669"/>
    <property type="project" value="UniProtKB-UniRule"/>
</dbReference>
<feature type="compositionally biased region" description="Polar residues" evidence="7">
    <location>
        <begin position="279"/>
        <end position="300"/>
    </location>
</feature>
<proteinExistence type="inferred from homology"/>
<dbReference type="InterPro" id="IPR012923">
    <property type="entry name" value="Csm3"/>
</dbReference>
<sequence length="537" mass="59627">MDDIPLEDEPFEPFDDYEDYADQMMHEAERQDQLITNATTSNSAPSSSSAPKNLAHFSDALPEQRDFLGMLQTQNLQTEQELQRFEQQRRQQQEQQQKQQQQGQWQSKKGSGRTIGSGGTGTGGGGGGGDEAGGDLGAVTVAKKRVKIVTLDNERLMGEHGLPLLMSNGKRFKIRHKYKDSAEKNMNAKNNIADLMRLYQTWAHNLFPKATFKDFISKAESKCRSDRQIRSTMDGWRDAYWKQVMDEKNAKEAVDRAEQEALDRQNGVWEEHEKELEAQESSSASKVTSANGVSSPSESAQRPKPAASKKGKERASDNPFASTAMRMVASDDEEDQEDYERALNRMRISMNLDNRNGQASGTSPRRHQRHASNEDQFIFGAGGPIESATRKNEIDLDNYNSDVEDDDDDAPLFTHRALQMMGKSKSSEILSTNIPALDKPAPIAEGSSRTNGSIDSDQEDMSALLNTPTIELDPSLSMSTLPLDTFGSNDSNDIISLKMEGVQSMDAADDDGGDDILTRRKPTKGRRAILLDSSDEE</sequence>
<feature type="compositionally biased region" description="Low complexity" evidence="7">
    <location>
        <begin position="36"/>
        <end position="51"/>
    </location>
</feature>
<evidence type="ECO:0000259" key="8">
    <source>
        <dbReference type="Pfam" id="PF07962"/>
    </source>
</evidence>
<feature type="compositionally biased region" description="Low complexity" evidence="7">
    <location>
        <begin position="93"/>
        <end position="106"/>
    </location>
</feature>
<dbReference type="Pfam" id="PF07962">
    <property type="entry name" value="Swi3"/>
    <property type="match status" value="1"/>
</dbReference>
<feature type="region of interest" description="Disordered" evidence="7">
    <location>
        <begin position="23"/>
        <end position="61"/>
    </location>
</feature>
<dbReference type="PANTHER" id="PTHR13220:SF11">
    <property type="entry name" value="TIMELESS-INTERACTING PROTEIN"/>
    <property type="match status" value="1"/>
</dbReference>
<dbReference type="GO" id="GO:0000076">
    <property type="term" value="P:DNA replication checkpoint signaling"/>
    <property type="evidence" value="ECO:0007669"/>
    <property type="project" value="UniProtKB-UniRule"/>
</dbReference>
<evidence type="ECO:0000256" key="5">
    <source>
        <dbReference type="ARBA" id="ARBA00023306"/>
    </source>
</evidence>
<evidence type="ECO:0000256" key="1">
    <source>
        <dbReference type="ARBA" id="ARBA00004123"/>
    </source>
</evidence>
<evidence type="ECO:0000256" key="2">
    <source>
        <dbReference type="ARBA" id="ARBA00006075"/>
    </source>
</evidence>
<keyword evidence="3 6" id="KW-0227">DNA damage</keyword>
<keyword evidence="5 6" id="KW-0131">Cell cycle</keyword>
<feature type="region of interest" description="Disordered" evidence="7">
    <location>
        <begin position="80"/>
        <end position="132"/>
    </location>
</feature>
<keyword evidence="4 6" id="KW-0539">Nucleus</keyword>
<organism evidence="9 10">
    <name type="scientific">Entomortierella chlamydospora</name>
    <dbReference type="NCBI Taxonomy" id="101097"/>
    <lineage>
        <taxon>Eukaryota</taxon>
        <taxon>Fungi</taxon>
        <taxon>Fungi incertae sedis</taxon>
        <taxon>Mucoromycota</taxon>
        <taxon>Mortierellomycotina</taxon>
        <taxon>Mortierellomycetes</taxon>
        <taxon>Mortierellales</taxon>
        <taxon>Mortierellaceae</taxon>
        <taxon>Entomortierella</taxon>
    </lineage>
</organism>
<evidence type="ECO:0000313" key="10">
    <source>
        <dbReference type="Proteomes" id="UP000703661"/>
    </source>
</evidence>
<feature type="domain" description="Chromosome segregation in meiosis protein 3" evidence="8">
    <location>
        <begin position="151"/>
        <end position="239"/>
    </location>
</feature>
<dbReference type="PANTHER" id="PTHR13220">
    <property type="entry name" value="TIMELESS INTERACTING-RELATED"/>
    <property type="match status" value="1"/>
</dbReference>
<dbReference type="EMBL" id="JAAAID010000134">
    <property type="protein sequence ID" value="KAG0021900.1"/>
    <property type="molecule type" value="Genomic_DNA"/>
</dbReference>
<dbReference type="GO" id="GO:0003677">
    <property type="term" value="F:DNA binding"/>
    <property type="evidence" value="ECO:0007669"/>
    <property type="project" value="TreeGrafter"/>
</dbReference>
<accession>A0A9P6N314</accession>
<gene>
    <name evidence="9" type="primary">CSM3</name>
    <name evidence="9" type="ORF">BGZ80_001494</name>
</gene>
<reference evidence="9" key="1">
    <citation type="journal article" date="2020" name="Fungal Divers.">
        <title>Resolving the Mortierellaceae phylogeny through synthesis of multi-gene phylogenetics and phylogenomics.</title>
        <authorList>
            <person name="Vandepol N."/>
            <person name="Liber J."/>
            <person name="Desiro A."/>
            <person name="Na H."/>
            <person name="Kennedy M."/>
            <person name="Barry K."/>
            <person name="Grigoriev I.V."/>
            <person name="Miller A.N."/>
            <person name="O'Donnell K."/>
            <person name="Stajich J.E."/>
            <person name="Bonito G."/>
        </authorList>
    </citation>
    <scope>NUCLEOTIDE SEQUENCE</scope>
    <source>
        <strain evidence="9">NRRL 2769</strain>
    </source>
</reference>
<dbReference type="InterPro" id="IPR040038">
    <property type="entry name" value="TIPIN/Csm3/Swi3"/>
</dbReference>
<feature type="compositionally biased region" description="Basic and acidic residues" evidence="7">
    <location>
        <begin position="81"/>
        <end position="92"/>
    </location>
</feature>
<dbReference type="AlphaFoldDB" id="A0A9P6N314"/>
<feature type="region of interest" description="Disordered" evidence="7">
    <location>
        <begin position="251"/>
        <end position="339"/>
    </location>
</feature>
<evidence type="ECO:0000256" key="3">
    <source>
        <dbReference type="ARBA" id="ARBA00022763"/>
    </source>
</evidence>
<dbReference type="GO" id="GO:0006974">
    <property type="term" value="P:DNA damage response"/>
    <property type="evidence" value="ECO:0007669"/>
    <property type="project" value="UniProtKB-KW"/>
</dbReference>
<evidence type="ECO:0000256" key="7">
    <source>
        <dbReference type="SAM" id="MobiDB-lite"/>
    </source>
</evidence>
<feature type="region of interest" description="Disordered" evidence="7">
    <location>
        <begin position="438"/>
        <end position="457"/>
    </location>
</feature>
<evidence type="ECO:0000256" key="6">
    <source>
        <dbReference type="RuleBase" id="RU366049"/>
    </source>
</evidence>
<name>A0A9P6N314_9FUNG</name>